<organism evidence="2 3">
    <name type="scientific">Citrus x changshan-huyou</name>
    <dbReference type="NCBI Taxonomy" id="2935761"/>
    <lineage>
        <taxon>Eukaryota</taxon>
        <taxon>Viridiplantae</taxon>
        <taxon>Streptophyta</taxon>
        <taxon>Embryophyta</taxon>
        <taxon>Tracheophyta</taxon>
        <taxon>Spermatophyta</taxon>
        <taxon>Magnoliopsida</taxon>
        <taxon>eudicotyledons</taxon>
        <taxon>Gunneridae</taxon>
        <taxon>Pentapetalae</taxon>
        <taxon>rosids</taxon>
        <taxon>malvids</taxon>
        <taxon>Sapindales</taxon>
        <taxon>Rutaceae</taxon>
        <taxon>Aurantioideae</taxon>
        <taxon>Citrus</taxon>
    </lineage>
</organism>
<accession>A0AAP0MUW3</accession>
<name>A0AAP0MUW3_9ROSI</name>
<comment type="caution">
    <text evidence="2">The sequence shown here is derived from an EMBL/GenBank/DDBJ whole genome shotgun (WGS) entry which is preliminary data.</text>
</comment>
<feature type="chain" id="PRO_5043054489" evidence="1">
    <location>
        <begin position="17"/>
        <end position="82"/>
    </location>
</feature>
<keyword evidence="3" id="KW-1185">Reference proteome</keyword>
<proteinExistence type="predicted"/>
<evidence type="ECO:0000313" key="3">
    <source>
        <dbReference type="Proteomes" id="UP001428341"/>
    </source>
</evidence>
<sequence length="82" mass="9049">MVKYLVVFLMVMLAIANGYGGSKEADNARARLFASISQLGKTQFLQSHEVSSCQQCDPVPFFKNCSIEVSSIRTKPRSASCR</sequence>
<dbReference type="EMBL" id="JBCGBO010000002">
    <property type="protein sequence ID" value="KAK9222410.1"/>
    <property type="molecule type" value="Genomic_DNA"/>
</dbReference>
<evidence type="ECO:0000313" key="2">
    <source>
        <dbReference type="EMBL" id="KAK9222410.1"/>
    </source>
</evidence>
<protein>
    <submittedName>
        <fullName evidence="2">Uncharacterized protein</fullName>
    </submittedName>
</protein>
<evidence type="ECO:0000256" key="1">
    <source>
        <dbReference type="SAM" id="SignalP"/>
    </source>
</evidence>
<reference evidence="2 3" key="1">
    <citation type="submission" date="2024-05" db="EMBL/GenBank/DDBJ databases">
        <title>Haplotype-resolved chromosome-level genome assembly of Huyou (Citrus changshanensis).</title>
        <authorList>
            <person name="Miao C."/>
            <person name="Chen W."/>
            <person name="Wu Y."/>
            <person name="Wang L."/>
            <person name="Zhao S."/>
            <person name="Grierson D."/>
            <person name="Xu C."/>
            <person name="Chen K."/>
        </authorList>
    </citation>
    <scope>NUCLEOTIDE SEQUENCE [LARGE SCALE GENOMIC DNA]</scope>
    <source>
        <strain evidence="2">01-14</strain>
        <tissue evidence="2">Leaf</tissue>
    </source>
</reference>
<gene>
    <name evidence="2" type="ORF">WN944_010845</name>
</gene>
<dbReference type="AlphaFoldDB" id="A0AAP0MUW3"/>
<keyword evidence="1" id="KW-0732">Signal</keyword>
<dbReference type="Proteomes" id="UP001428341">
    <property type="component" value="Unassembled WGS sequence"/>
</dbReference>
<feature type="signal peptide" evidence="1">
    <location>
        <begin position="1"/>
        <end position="16"/>
    </location>
</feature>